<keyword evidence="10" id="KW-1185">Reference proteome</keyword>
<keyword evidence="3" id="KW-0805">Transcription regulation</keyword>
<feature type="domain" description="Zn(2)-C6 fungal-type" evidence="8">
    <location>
        <begin position="41"/>
        <end position="73"/>
    </location>
</feature>
<dbReference type="CDD" id="cd00067">
    <property type="entry name" value="GAL4"/>
    <property type="match status" value="1"/>
</dbReference>
<evidence type="ECO:0000256" key="2">
    <source>
        <dbReference type="ARBA" id="ARBA00022723"/>
    </source>
</evidence>
<dbReference type="PROSITE" id="PS00463">
    <property type="entry name" value="ZN2_CY6_FUNGAL_1"/>
    <property type="match status" value="1"/>
</dbReference>
<dbReference type="CDD" id="cd12148">
    <property type="entry name" value="fungal_TF_MHR"/>
    <property type="match status" value="1"/>
</dbReference>
<dbReference type="GO" id="GO:0000976">
    <property type="term" value="F:transcription cis-regulatory region binding"/>
    <property type="evidence" value="ECO:0007669"/>
    <property type="project" value="TreeGrafter"/>
</dbReference>
<feature type="compositionally biased region" description="Basic and acidic residues" evidence="7">
    <location>
        <begin position="96"/>
        <end position="109"/>
    </location>
</feature>
<evidence type="ECO:0000256" key="6">
    <source>
        <dbReference type="ARBA" id="ARBA00023242"/>
    </source>
</evidence>
<keyword evidence="5" id="KW-0804">Transcription</keyword>
<keyword evidence="2" id="KW-0479">Metal-binding</keyword>
<feature type="compositionally biased region" description="Low complexity" evidence="7">
    <location>
        <begin position="228"/>
        <end position="245"/>
    </location>
</feature>
<evidence type="ECO:0000256" key="4">
    <source>
        <dbReference type="ARBA" id="ARBA00023125"/>
    </source>
</evidence>
<dbReference type="GO" id="GO:0006351">
    <property type="term" value="P:DNA-templated transcription"/>
    <property type="evidence" value="ECO:0007669"/>
    <property type="project" value="InterPro"/>
</dbReference>
<evidence type="ECO:0000313" key="9">
    <source>
        <dbReference type="EMBL" id="TFL00830.1"/>
    </source>
</evidence>
<accession>A0A5C3QI55</accession>
<organism evidence="9 10">
    <name type="scientific">Pterulicium gracile</name>
    <dbReference type="NCBI Taxonomy" id="1884261"/>
    <lineage>
        <taxon>Eukaryota</taxon>
        <taxon>Fungi</taxon>
        <taxon>Dikarya</taxon>
        <taxon>Basidiomycota</taxon>
        <taxon>Agaricomycotina</taxon>
        <taxon>Agaricomycetes</taxon>
        <taxon>Agaricomycetidae</taxon>
        <taxon>Agaricales</taxon>
        <taxon>Pleurotineae</taxon>
        <taxon>Pterulaceae</taxon>
        <taxon>Pterulicium</taxon>
    </lineage>
</organism>
<dbReference type="OrthoDB" id="3163292at2759"/>
<feature type="compositionally biased region" description="Basic and acidic residues" evidence="7">
    <location>
        <begin position="7"/>
        <end position="21"/>
    </location>
</feature>
<evidence type="ECO:0000313" key="10">
    <source>
        <dbReference type="Proteomes" id="UP000305067"/>
    </source>
</evidence>
<reference evidence="9 10" key="1">
    <citation type="journal article" date="2019" name="Nat. Ecol. Evol.">
        <title>Megaphylogeny resolves global patterns of mushroom evolution.</title>
        <authorList>
            <person name="Varga T."/>
            <person name="Krizsan K."/>
            <person name="Foldi C."/>
            <person name="Dima B."/>
            <person name="Sanchez-Garcia M."/>
            <person name="Sanchez-Ramirez S."/>
            <person name="Szollosi G.J."/>
            <person name="Szarkandi J.G."/>
            <person name="Papp V."/>
            <person name="Albert L."/>
            <person name="Andreopoulos W."/>
            <person name="Angelini C."/>
            <person name="Antonin V."/>
            <person name="Barry K.W."/>
            <person name="Bougher N.L."/>
            <person name="Buchanan P."/>
            <person name="Buyck B."/>
            <person name="Bense V."/>
            <person name="Catcheside P."/>
            <person name="Chovatia M."/>
            <person name="Cooper J."/>
            <person name="Damon W."/>
            <person name="Desjardin D."/>
            <person name="Finy P."/>
            <person name="Geml J."/>
            <person name="Haridas S."/>
            <person name="Hughes K."/>
            <person name="Justo A."/>
            <person name="Karasinski D."/>
            <person name="Kautmanova I."/>
            <person name="Kiss B."/>
            <person name="Kocsube S."/>
            <person name="Kotiranta H."/>
            <person name="LaButti K.M."/>
            <person name="Lechner B.E."/>
            <person name="Liimatainen K."/>
            <person name="Lipzen A."/>
            <person name="Lukacs Z."/>
            <person name="Mihaltcheva S."/>
            <person name="Morgado L.N."/>
            <person name="Niskanen T."/>
            <person name="Noordeloos M.E."/>
            <person name="Ohm R.A."/>
            <person name="Ortiz-Santana B."/>
            <person name="Ovrebo C."/>
            <person name="Racz N."/>
            <person name="Riley R."/>
            <person name="Savchenko A."/>
            <person name="Shiryaev A."/>
            <person name="Soop K."/>
            <person name="Spirin V."/>
            <person name="Szebenyi C."/>
            <person name="Tomsovsky M."/>
            <person name="Tulloss R.E."/>
            <person name="Uehling J."/>
            <person name="Grigoriev I.V."/>
            <person name="Vagvolgyi C."/>
            <person name="Papp T."/>
            <person name="Martin F.M."/>
            <person name="Miettinen O."/>
            <person name="Hibbett D.S."/>
            <person name="Nagy L.G."/>
        </authorList>
    </citation>
    <scope>NUCLEOTIDE SEQUENCE [LARGE SCALE GENOMIC DNA]</scope>
    <source>
        <strain evidence="9 10">CBS 309.79</strain>
    </source>
</reference>
<keyword evidence="6" id="KW-0539">Nucleus</keyword>
<dbReference type="GO" id="GO:0008270">
    <property type="term" value="F:zinc ion binding"/>
    <property type="evidence" value="ECO:0007669"/>
    <property type="project" value="InterPro"/>
</dbReference>
<dbReference type="SUPFAM" id="SSF57701">
    <property type="entry name" value="Zn2/Cys6 DNA-binding domain"/>
    <property type="match status" value="1"/>
</dbReference>
<dbReference type="EMBL" id="ML178827">
    <property type="protein sequence ID" value="TFL00830.1"/>
    <property type="molecule type" value="Genomic_DNA"/>
</dbReference>
<keyword evidence="4" id="KW-0238">DNA-binding</keyword>
<dbReference type="Gene3D" id="4.10.240.10">
    <property type="entry name" value="Zn(2)-C6 fungal-type DNA-binding domain"/>
    <property type="match status" value="1"/>
</dbReference>
<dbReference type="Pfam" id="PF00172">
    <property type="entry name" value="Zn_clus"/>
    <property type="match status" value="1"/>
</dbReference>
<evidence type="ECO:0000259" key="8">
    <source>
        <dbReference type="PROSITE" id="PS50048"/>
    </source>
</evidence>
<gene>
    <name evidence="9" type="ORF">BDV98DRAFT_96781</name>
</gene>
<evidence type="ECO:0000256" key="1">
    <source>
        <dbReference type="ARBA" id="ARBA00004123"/>
    </source>
</evidence>
<dbReference type="PANTHER" id="PTHR31845">
    <property type="entry name" value="FINGER DOMAIN PROTEIN, PUTATIVE-RELATED"/>
    <property type="match status" value="1"/>
</dbReference>
<comment type="subcellular location">
    <subcellularLocation>
        <location evidence="1">Nucleus</location>
    </subcellularLocation>
</comment>
<protein>
    <recommendedName>
        <fullName evidence="8">Zn(2)-C6 fungal-type domain-containing protein</fullName>
    </recommendedName>
</protein>
<dbReference type="InterPro" id="IPR007219">
    <property type="entry name" value="XnlR_reg_dom"/>
</dbReference>
<feature type="region of interest" description="Disordered" evidence="7">
    <location>
        <begin position="1"/>
        <end position="32"/>
    </location>
</feature>
<dbReference type="AlphaFoldDB" id="A0A5C3QI55"/>
<name>A0A5C3QI55_9AGAR</name>
<evidence type="ECO:0000256" key="5">
    <source>
        <dbReference type="ARBA" id="ARBA00023163"/>
    </source>
</evidence>
<dbReference type="Pfam" id="PF04082">
    <property type="entry name" value="Fungal_trans"/>
    <property type="match status" value="1"/>
</dbReference>
<dbReference type="InterPro" id="IPR036864">
    <property type="entry name" value="Zn2-C6_fun-type_DNA-bd_sf"/>
</dbReference>
<feature type="region of interest" description="Disordered" evidence="7">
    <location>
        <begin position="75"/>
        <end position="267"/>
    </location>
</feature>
<dbReference type="STRING" id="1884261.A0A5C3QI55"/>
<dbReference type="PROSITE" id="PS50048">
    <property type="entry name" value="ZN2_CY6_FUNGAL_2"/>
    <property type="match status" value="1"/>
</dbReference>
<dbReference type="InterPro" id="IPR001138">
    <property type="entry name" value="Zn2Cys6_DnaBD"/>
</dbReference>
<dbReference type="GO" id="GO:0005634">
    <property type="term" value="C:nucleus"/>
    <property type="evidence" value="ECO:0007669"/>
    <property type="project" value="UniProtKB-SubCell"/>
</dbReference>
<evidence type="ECO:0000256" key="7">
    <source>
        <dbReference type="SAM" id="MobiDB-lite"/>
    </source>
</evidence>
<dbReference type="InterPro" id="IPR051089">
    <property type="entry name" value="prtT"/>
</dbReference>
<proteinExistence type="predicted"/>
<dbReference type="PANTHER" id="PTHR31845:SF19">
    <property type="entry name" value="TRANSCRIPTION FACTOR DOMAIN-CONTAINING PROTEIN"/>
    <property type="match status" value="1"/>
</dbReference>
<dbReference type="GO" id="GO:0000981">
    <property type="term" value="F:DNA-binding transcription factor activity, RNA polymerase II-specific"/>
    <property type="evidence" value="ECO:0007669"/>
    <property type="project" value="InterPro"/>
</dbReference>
<sequence>MPVDGYGTRRIDDDHDADQSRLPDITSEDGEKNSKANFNVACLACRAVKTRCQNAGIGVKCSRCLRLKVTCEYREHRRGRRSTKPDKPHIAPPVVEARDPAHSTERMVEDDADPPPSTAFSEERDHVQKQQPPLSPPPVPSSSFGFYHQDVIPFSTSRISDLRNRPRSPSPARQGPDLLHPTRAHSPPQFKHSPPTITIHHPTSKPHAPQPSAGPSRLSIDRHSVAVSSPASGSCSTHSPSSAPSKRPRIRDFSVAGRLKTTKGLNDPQLQEEGVEMEDDDGWMDPVSIGMISEQDAEQLIASYFSHLNPFIALLDPSLHTTSYLRSRSSILFSSVLAVTAKYFLPHSDSTYTTLLAHSLRLLHSAMASDQCTLELIQSLSILCFWKECDDPTSWRKIGFAIRMAYELDLHTVETWSHKRGVDGEAELPEDETEARELLNCERTWIQLCCFDRT</sequence>
<dbReference type="Proteomes" id="UP000305067">
    <property type="component" value="Unassembled WGS sequence"/>
</dbReference>
<evidence type="ECO:0000256" key="3">
    <source>
        <dbReference type="ARBA" id="ARBA00023015"/>
    </source>
</evidence>